<comment type="similarity">
    <text evidence="1">Belongs to the universal ribosomal protein uL24 family.</text>
</comment>
<dbReference type="Proteomes" id="UP000033710">
    <property type="component" value="Unassembled WGS sequence"/>
</dbReference>
<evidence type="ECO:0000256" key="2">
    <source>
        <dbReference type="SAM" id="MobiDB-lite"/>
    </source>
</evidence>
<feature type="region of interest" description="Disordered" evidence="2">
    <location>
        <begin position="64"/>
        <end position="87"/>
    </location>
</feature>
<dbReference type="InterPro" id="IPR008991">
    <property type="entry name" value="Translation_prot_SH3-like_sf"/>
</dbReference>
<sequence>MLKIARRTAQAEKQAARRQKVRERALDAIHSDRVRSVRNLLNEEIQLQARQARRARRETWTMGPLAPQRNHAGATADEARRGRSSHTNRFGGELFAEENLPHWGTLSIRRLRNENTSTITPREANARCAWAGSVKTLCLAVGDRCVVVEGPFKGAIGPIKDIRAEQGTLTLEGVARTNITVPSSLVTEAEQSVHQIESAIPIDAVRLVHPLTDPATGQTRDVIVRELRPVGFYRDRPTHRSGFSRIVPGLNVRIPWPRTAPAEHEDQDGDTLRIYAEQVTFVPTLLRPPAPEAVLDELRNRYSRFRTRHTPEYIAAKEAEEAAKQEAKKYGPALVKGKQPGLSPPGMRTPLEEFHIQQKALRRARGQPELSDDMLEQIGRLMAQSKITALNNAGMSEVPRADAQSTTQAPQP</sequence>
<proteinExistence type="inferred from homology"/>
<feature type="compositionally biased region" description="Polar residues" evidence="2">
    <location>
        <begin position="403"/>
        <end position="412"/>
    </location>
</feature>
<dbReference type="GO" id="GO:0006412">
    <property type="term" value="P:translation"/>
    <property type="evidence" value="ECO:0007669"/>
    <property type="project" value="InterPro"/>
</dbReference>
<comment type="caution">
    <text evidence="3">The sequence shown here is derived from an EMBL/GenBank/DDBJ whole genome shotgun (WGS) entry which is preliminary data.</text>
</comment>
<dbReference type="EMBL" id="AXCR01000007">
    <property type="protein sequence ID" value="KJR85570.1"/>
    <property type="molecule type" value="Genomic_DNA"/>
</dbReference>
<dbReference type="GO" id="GO:0005840">
    <property type="term" value="C:ribosome"/>
    <property type="evidence" value="ECO:0007669"/>
    <property type="project" value="InterPro"/>
</dbReference>
<accession>A0A0F2M9T2</accession>
<feature type="region of interest" description="Disordered" evidence="2">
    <location>
        <begin position="392"/>
        <end position="412"/>
    </location>
</feature>
<reference evidence="3 4" key="1">
    <citation type="journal article" date="2014" name="BMC Genomics">
        <title>Comparative genomics of the major fungal agents of human and animal Sporotrichosis: Sporothrix schenckii and Sporothrix brasiliensis.</title>
        <authorList>
            <person name="Teixeira M.M."/>
            <person name="de Almeida L.G."/>
            <person name="Kubitschek-Barreira P."/>
            <person name="Alves F.L."/>
            <person name="Kioshima E.S."/>
            <person name="Abadio A.K."/>
            <person name="Fernandes L."/>
            <person name="Derengowski L.S."/>
            <person name="Ferreira K.S."/>
            <person name="Souza R.C."/>
            <person name="Ruiz J.C."/>
            <person name="de Andrade N.C."/>
            <person name="Paes H.C."/>
            <person name="Nicola A.M."/>
            <person name="Albuquerque P."/>
            <person name="Gerber A.L."/>
            <person name="Martins V.P."/>
            <person name="Peconick L.D."/>
            <person name="Neto A.V."/>
            <person name="Chaucanez C.B."/>
            <person name="Silva P.A."/>
            <person name="Cunha O.L."/>
            <person name="de Oliveira F.F."/>
            <person name="dos Santos T.C."/>
            <person name="Barros A.L."/>
            <person name="Soares M.A."/>
            <person name="de Oliveira L.M."/>
            <person name="Marini M.M."/>
            <person name="Villalobos-Duno H."/>
            <person name="Cunha M.M."/>
            <person name="de Hoog S."/>
            <person name="da Silveira J.F."/>
            <person name="Henrissat B."/>
            <person name="Nino-Vega G.A."/>
            <person name="Cisalpino P.S."/>
            <person name="Mora-Montes H.M."/>
            <person name="Almeida S.R."/>
            <person name="Stajich J.E."/>
            <person name="Lopes-Bezerra L.M."/>
            <person name="Vasconcelos A.T."/>
            <person name="Felipe M.S."/>
        </authorList>
    </citation>
    <scope>NUCLEOTIDE SEQUENCE [LARGE SCALE GENOMIC DNA]</scope>
    <source>
        <strain evidence="3 4">1099-18</strain>
    </source>
</reference>
<protein>
    <submittedName>
        <fullName evidence="3">Kow motif domain containing protein</fullName>
    </submittedName>
</protein>
<organism evidence="3 4">
    <name type="scientific">Sporothrix schenckii 1099-18</name>
    <dbReference type="NCBI Taxonomy" id="1397361"/>
    <lineage>
        <taxon>Eukaryota</taxon>
        <taxon>Fungi</taxon>
        <taxon>Dikarya</taxon>
        <taxon>Ascomycota</taxon>
        <taxon>Pezizomycotina</taxon>
        <taxon>Sordariomycetes</taxon>
        <taxon>Sordariomycetidae</taxon>
        <taxon>Ophiostomatales</taxon>
        <taxon>Ophiostomataceae</taxon>
        <taxon>Sporothrix</taxon>
    </lineage>
</organism>
<evidence type="ECO:0000313" key="4">
    <source>
        <dbReference type="Proteomes" id="UP000033710"/>
    </source>
</evidence>
<dbReference type="GeneID" id="27671206"/>
<dbReference type="Pfam" id="PF22682">
    <property type="entry name" value="Ribosomal_uL24m-like"/>
    <property type="match status" value="1"/>
</dbReference>
<evidence type="ECO:0000313" key="3">
    <source>
        <dbReference type="EMBL" id="KJR85570.1"/>
    </source>
</evidence>
<dbReference type="VEuPathDB" id="FungiDB:SPSK_09355"/>
<reference evidence="3 4" key="2">
    <citation type="journal article" date="2015" name="Eukaryot. Cell">
        <title>Asexual propagation of a virulent clone complex in a human and feline outbreak of sporotrichosis.</title>
        <authorList>
            <person name="Teixeira Mde M."/>
            <person name="Rodrigues A.M."/>
            <person name="Tsui C.K."/>
            <person name="de Almeida L.G."/>
            <person name="Van Diepeningen A.D."/>
            <person name="van den Ende B.G."/>
            <person name="Fernandes G.F."/>
            <person name="Kano R."/>
            <person name="Hamelin R.C."/>
            <person name="Lopes-Bezerra L.M."/>
            <person name="Vasconcelos A.T."/>
            <person name="de Hoog S."/>
            <person name="de Camargo Z.P."/>
            <person name="Felipe M.S."/>
        </authorList>
    </citation>
    <scope>NUCLEOTIDE SEQUENCE [LARGE SCALE GENOMIC DNA]</scope>
    <source>
        <strain evidence="3 4">1099-18</strain>
    </source>
</reference>
<dbReference type="InterPro" id="IPR003256">
    <property type="entry name" value="Ribosomal_uL24"/>
</dbReference>
<dbReference type="AlphaFoldDB" id="A0A0F2M9T2"/>
<name>A0A0F2M9T2_SPOSC</name>
<dbReference type="OrthoDB" id="359154at2759"/>
<evidence type="ECO:0000256" key="1">
    <source>
        <dbReference type="ARBA" id="ARBA00010618"/>
    </source>
</evidence>
<dbReference type="RefSeq" id="XP_016588246.1">
    <property type="nucleotide sequence ID" value="XM_016735929.1"/>
</dbReference>
<dbReference type="KEGG" id="ssck:SPSK_09355"/>
<dbReference type="InterPro" id="IPR014722">
    <property type="entry name" value="Rib_uL2_dom2"/>
</dbReference>
<dbReference type="PANTHER" id="PTHR12903">
    <property type="entry name" value="MITOCHONDRIAL RIBOSOMAL PROTEIN L24"/>
    <property type="match status" value="1"/>
</dbReference>
<dbReference type="Gene3D" id="2.30.30.30">
    <property type="match status" value="1"/>
</dbReference>
<dbReference type="SUPFAM" id="SSF50104">
    <property type="entry name" value="Translation proteins SH3-like domain"/>
    <property type="match status" value="1"/>
</dbReference>
<gene>
    <name evidence="3" type="ORF">SPSK_09355</name>
</gene>
<dbReference type="GO" id="GO:0003735">
    <property type="term" value="F:structural constituent of ribosome"/>
    <property type="evidence" value="ECO:0007669"/>
    <property type="project" value="InterPro"/>
</dbReference>